<organism evidence="2">
    <name type="scientific">hydrothermal vent metagenome</name>
    <dbReference type="NCBI Taxonomy" id="652676"/>
    <lineage>
        <taxon>unclassified sequences</taxon>
        <taxon>metagenomes</taxon>
        <taxon>ecological metagenomes</taxon>
    </lineage>
</organism>
<dbReference type="Gene3D" id="3.40.50.150">
    <property type="entry name" value="Vaccinia Virus protein VP39"/>
    <property type="match status" value="1"/>
</dbReference>
<name>A0A3B0VWV3_9ZZZZ</name>
<feature type="non-terminal residue" evidence="2">
    <location>
        <position position="86"/>
    </location>
</feature>
<dbReference type="SUPFAM" id="SSF53335">
    <property type="entry name" value="S-adenosyl-L-methionine-dependent methyltransferases"/>
    <property type="match status" value="1"/>
</dbReference>
<dbReference type="CDD" id="cd02440">
    <property type="entry name" value="AdoMet_MTases"/>
    <property type="match status" value="1"/>
</dbReference>
<feature type="domain" description="Methyltransferase" evidence="1">
    <location>
        <begin position="48"/>
        <end position="85"/>
    </location>
</feature>
<gene>
    <name evidence="2" type="ORF">MNBD_GAMMA03-721</name>
</gene>
<proteinExistence type="predicted"/>
<dbReference type="InterPro" id="IPR029063">
    <property type="entry name" value="SAM-dependent_MTases_sf"/>
</dbReference>
<dbReference type="AlphaFoldDB" id="A0A3B0VWV3"/>
<dbReference type="InterPro" id="IPR041698">
    <property type="entry name" value="Methyltransf_25"/>
</dbReference>
<accession>A0A3B0VWV3</accession>
<sequence length="86" mass="9632">MNTNEIKQRIKSTFDDVSSRYDNNHFFVLSAQAMVEQLPDYGERDIKILDLSTGTGNVAIALSQKYPQAHITAVDLSQGMLEQAKN</sequence>
<dbReference type="EMBL" id="UOFC01000023">
    <property type="protein sequence ID" value="VAW44800.1"/>
    <property type="molecule type" value="Genomic_DNA"/>
</dbReference>
<evidence type="ECO:0000313" key="2">
    <source>
        <dbReference type="EMBL" id="VAW44800.1"/>
    </source>
</evidence>
<dbReference type="Pfam" id="PF13649">
    <property type="entry name" value="Methyltransf_25"/>
    <property type="match status" value="1"/>
</dbReference>
<protein>
    <recommendedName>
        <fullName evidence="1">Methyltransferase domain-containing protein</fullName>
    </recommendedName>
</protein>
<evidence type="ECO:0000259" key="1">
    <source>
        <dbReference type="Pfam" id="PF13649"/>
    </source>
</evidence>
<reference evidence="2" key="1">
    <citation type="submission" date="2018-06" db="EMBL/GenBank/DDBJ databases">
        <authorList>
            <person name="Zhirakovskaya E."/>
        </authorList>
    </citation>
    <scope>NUCLEOTIDE SEQUENCE</scope>
</reference>